<dbReference type="GO" id="GO:0005509">
    <property type="term" value="F:calcium ion binding"/>
    <property type="evidence" value="ECO:0007669"/>
    <property type="project" value="InterPro"/>
</dbReference>
<dbReference type="SMART" id="SM00054">
    <property type="entry name" value="EFh"/>
    <property type="match status" value="3"/>
</dbReference>
<evidence type="ECO:0000256" key="3">
    <source>
        <dbReference type="SAM" id="MobiDB-lite"/>
    </source>
</evidence>
<evidence type="ECO:0000256" key="2">
    <source>
        <dbReference type="SAM" id="Coils"/>
    </source>
</evidence>
<evidence type="ECO:0000313" key="5">
    <source>
        <dbReference type="EMBL" id="EKX54377.1"/>
    </source>
</evidence>
<protein>
    <recommendedName>
        <fullName evidence="4">EF-hand domain-containing protein</fullName>
    </recommendedName>
</protein>
<dbReference type="EMBL" id="JH992967">
    <property type="protein sequence ID" value="EKX54377.1"/>
    <property type="molecule type" value="Genomic_DNA"/>
</dbReference>
<dbReference type="GeneID" id="17311094"/>
<reference evidence="5 7" key="1">
    <citation type="journal article" date="2012" name="Nature">
        <title>Algal genomes reveal evolutionary mosaicism and the fate of nucleomorphs.</title>
        <authorList>
            <consortium name="DOE Joint Genome Institute"/>
            <person name="Curtis B.A."/>
            <person name="Tanifuji G."/>
            <person name="Burki F."/>
            <person name="Gruber A."/>
            <person name="Irimia M."/>
            <person name="Maruyama S."/>
            <person name="Arias M.C."/>
            <person name="Ball S.G."/>
            <person name="Gile G.H."/>
            <person name="Hirakawa Y."/>
            <person name="Hopkins J.F."/>
            <person name="Kuo A."/>
            <person name="Rensing S.A."/>
            <person name="Schmutz J."/>
            <person name="Symeonidi A."/>
            <person name="Elias M."/>
            <person name="Eveleigh R.J."/>
            <person name="Herman E.K."/>
            <person name="Klute M.J."/>
            <person name="Nakayama T."/>
            <person name="Obornik M."/>
            <person name="Reyes-Prieto A."/>
            <person name="Armbrust E.V."/>
            <person name="Aves S.J."/>
            <person name="Beiko R.G."/>
            <person name="Coutinho P."/>
            <person name="Dacks J.B."/>
            <person name="Durnford D.G."/>
            <person name="Fast N.M."/>
            <person name="Green B.R."/>
            <person name="Grisdale C.J."/>
            <person name="Hempel F."/>
            <person name="Henrissat B."/>
            <person name="Hoppner M.P."/>
            <person name="Ishida K."/>
            <person name="Kim E."/>
            <person name="Koreny L."/>
            <person name="Kroth P.G."/>
            <person name="Liu Y."/>
            <person name="Malik S.B."/>
            <person name="Maier U.G."/>
            <person name="McRose D."/>
            <person name="Mock T."/>
            <person name="Neilson J.A."/>
            <person name="Onodera N.T."/>
            <person name="Poole A.M."/>
            <person name="Pritham E.J."/>
            <person name="Richards T.A."/>
            <person name="Rocap G."/>
            <person name="Roy S.W."/>
            <person name="Sarai C."/>
            <person name="Schaack S."/>
            <person name="Shirato S."/>
            <person name="Slamovits C.H."/>
            <person name="Spencer D.F."/>
            <person name="Suzuki S."/>
            <person name="Worden A.Z."/>
            <person name="Zauner S."/>
            <person name="Barry K."/>
            <person name="Bell C."/>
            <person name="Bharti A.K."/>
            <person name="Crow J.A."/>
            <person name="Grimwood J."/>
            <person name="Kramer R."/>
            <person name="Lindquist E."/>
            <person name="Lucas S."/>
            <person name="Salamov A."/>
            <person name="McFadden G.I."/>
            <person name="Lane C.E."/>
            <person name="Keeling P.J."/>
            <person name="Gray M.W."/>
            <person name="Grigoriev I.V."/>
            <person name="Archibald J.M."/>
        </authorList>
    </citation>
    <scope>NUCLEOTIDE SEQUENCE</scope>
    <source>
        <strain evidence="5 7">CCMP2712</strain>
    </source>
</reference>
<reference evidence="7" key="2">
    <citation type="submission" date="2012-11" db="EMBL/GenBank/DDBJ databases">
        <authorList>
            <person name="Kuo A."/>
            <person name="Curtis B.A."/>
            <person name="Tanifuji G."/>
            <person name="Burki F."/>
            <person name="Gruber A."/>
            <person name="Irimia M."/>
            <person name="Maruyama S."/>
            <person name="Arias M.C."/>
            <person name="Ball S.G."/>
            <person name="Gile G.H."/>
            <person name="Hirakawa Y."/>
            <person name="Hopkins J.F."/>
            <person name="Rensing S.A."/>
            <person name="Schmutz J."/>
            <person name="Symeonidi A."/>
            <person name="Elias M."/>
            <person name="Eveleigh R.J."/>
            <person name="Herman E.K."/>
            <person name="Klute M.J."/>
            <person name="Nakayama T."/>
            <person name="Obornik M."/>
            <person name="Reyes-Prieto A."/>
            <person name="Armbrust E.V."/>
            <person name="Aves S.J."/>
            <person name="Beiko R.G."/>
            <person name="Coutinho P."/>
            <person name="Dacks J.B."/>
            <person name="Durnford D.G."/>
            <person name="Fast N.M."/>
            <person name="Green B.R."/>
            <person name="Grisdale C."/>
            <person name="Hempe F."/>
            <person name="Henrissat B."/>
            <person name="Hoppner M.P."/>
            <person name="Ishida K.-I."/>
            <person name="Kim E."/>
            <person name="Koreny L."/>
            <person name="Kroth P.G."/>
            <person name="Liu Y."/>
            <person name="Malik S.-B."/>
            <person name="Maier U.G."/>
            <person name="McRose D."/>
            <person name="Mock T."/>
            <person name="Neilson J.A."/>
            <person name="Onodera N.T."/>
            <person name="Poole A.M."/>
            <person name="Pritham E.J."/>
            <person name="Richards T.A."/>
            <person name="Rocap G."/>
            <person name="Roy S.W."/>
            <person name="Sarai C."/>
            <person name="Schaack S."/>
            <person name="Shirato S."/>
            <person name="Slamovits C.H."/>
            <person name="Spencer D.F."/>
            <person name="Suzuki S."/>
            <person name="Worden A.Z."/>
            <person name="Zauner S."/>
            <person name="Barry K."/>
            <person name="Bell C."/>
            <person name="Bharti A.K."/>
            <person name="Crow J.A."/>
            <person name="Grimwood J."/>
            <person name="Kramer R."/>
            <person name="Lindquist E."/>
            <person name="Lucas S."/>
            <person name="Salamov A."/>
            <person name="McFadden G.I."/>
            <person name="Lane C.E."/>
            <person name="Keeling P.J."/>
            <person name="Gray M.W."/>
            <person name="Grigoriev I.V."/>
            <person name="Archibald J.M."/>
        </authorList>
    </citation>
    <scope>NUCLEOTIDE SEQUENCE</scope>
    <source>
        <strain evidence="7">CCMP2712</strain>
    </source>
</reference>
<feature type="compositionally biased region" description="Gly residues" evidence="3">
    <location>
        <begin position="414"/>
        <end position="424"/>
    </location>
</feature>
<feature type="coiled-coil region" evidence="2">
    <location>
        <begin position="440"/>
        <end position="467"/>
    </location>
</feature>
<dbReference type="KEGG" id="gtt:GUITHDRAFT_99859"/>
<reference evidence="6" key="3">
    <citation type="submission" date="2015-06" db="UniProtKB">
        <authorList>
            <consortium name="EnsemblProtists"/>
        </authorList>
    </citation>
    <scope>IDENTIFICATION</scope>
</reference>
<dbReference type="Pfam" id="PF13499">
    <property type="entry name" value="EF-hand_7"/>
    <property type="match status" value="1"/>
</dbReference>
<evidence type="ECO:0000313" key="7">
    <source>
        <dbReference type="Proteomes" id="UP000011087"/>
    </source>
</evidence>
<dbReference type="InterPro" id="IPR002048">
    <property type="entry name" value="EF_hand_dom"/>
</dbReference>
<proteinExistence type="predicted"/>
<dbReference type="HOGENOM" id="CLU_247364_0_0_1"/>
<sequence length="1529" mass="171649">MKKTVRSKSTRASRRPSIWHGGLRPQRWFTLSDEDASIRHKSLLETANVVKRVYEQGLSSALQAASMLNFNGCSMDSMFECVFKLVITTSGLRFDREVQDALIASIAKDLSSSTHGATHEGPQPPVDVLPADVQVFSVEEKLHHDDRHSSRICASVSIVAFCKEDALGIQTRLQAMLIKHQDRWVWLSLKSTFEELFFAVEDMGQGTSLTEVEVSGLPVLEEMATPVVKRACAHADLNLVDPCEDAQQERTVLLVGGRNPCKNDLFKWLAGMNPSDSFLHDQLNSDHKFTIACESTDPLLFRAPKIAHAITKFHAECKALEVAHLDNLIAMIADKVKVGGYQSTMRAAEFIKLVTTVGFGEDALVDGVLTSEEEQFLVKTLALNDDEQLLLCEIEDCLLTLRTQLADTSSEMSGKGGGGGGARGGHAQSSVFGEHEELDIDRLNMQAKKIEEDMKRDQKKVKDKEAEVKARQAAEKLKKKYLAMASAAAEKLNAAQATMKANQEILEAKNANDKAVKKAQSNLITVEKTIAMAKKQLAEANKQHDAVVSAMNAMSEFRALGGGEGKRYESEKQVVDEIHWMLRSGILDSLSSCFKDAQSEEGTRLSIRHCVEAMRKAFEDRGVSIPSYWLGRMLASFDWEGDGFLDKAELLEHFDTSDFASRRRRVASLCGLPCMAMYNGGGRVFMLSPEESKIWRANPQQDATAANQLYEATIVKEFANNKIGVKFSHRRESPAPAQAVQERILYKQFSDFPGEDFFLLQTCRPEEVMLRTVKRGANALMLLTHSELHSKQTELVSMLQRELVKKTLLSGRKENDVLSMQILEALATADREKIVSSMLTFWNVNCRGSSVGGAAGDERRVKEVEERKKMIASLTEGSDEALKSILQTSSQVPLTRFMAGSVCLSFNSLPQHCRPTLVQAPELIAGSQVREDSSMDILQTIRNFFPDPSSSESLEQQIRKKFQEADADRSGTLEKEEVKTLIERTVNRSKERIRPSQLDMFIELIDQDESGTIEMEELVNAVKPRGGDCPYDQGGMMEAMAEKVTTILLLVDPIHTRFNSWEKEVFKRMWSKHRSKCVLATFVTAEHQEAVKTVGGLKEKIAATAQDLAKFVGDEEVEEEVNRNVFGVGSVLDHHGDVSSSHLDRSKWKFLSSGLNKLVIRTMLREEEDARAMVELLAGSLRVVSLWIRKVCESGEVASQRPQTASNQLARAARHVEECSEHVLNNCKVMLSYARLSAVKSVRELFSRIKYFDFSEEVQRLLQVSKKAKKVSSLLLKSLHIDRSSLLLEDGGQDWVSVRKAVEDMEIFTWRSRDFIEEWERSIASDPLVPLETTRRIARPALLGVRSFADLVDMDRFKLQELLQEQEEQEVTLRFPFLFHVNAVRSKFWEVETSLYARNLFLLTRERFLCLDDVKLMHAVLEGYVKVKSHSKSLLLDGLFLLTDGLRPNRSLQIVPVREQTIIQTSVERKHKEVTHFYFSDLEPSEDARASVRCGKIAANTVAAMVVFLRQEILETLGWIPDSSDSDEA</sequence>
<feature type="domain" description="EF-hand" evidence="4">
    <location>
        <begin position="953"/>
        <end position="988"/>
    </location>
</feature>
<dbReference type="InterPro" id="IPR018247">
    <property type="entry name" value="EF_Hand_1_Ca_BS"/>
</dbReference>
<feature type="coiled-coil region" evidence="2">
    <location>
        <begin position="516"/>
        <end position="543"/>
    </location>
</feature>
<dbReference type="Proteomes" id="UP000011087">
    <property type="component" value="Unassembled WGS sequence"/>
</dbReference>
<keyword evidence="1" id="KW-0106">Calcium</keyword>
<organism evidence="5">
    <name type="scientific">Guillardia theta (strain CCMP2712)</name>
    <name type="common">Cryptophyte</name>
    <dbReference type="NCBI Taxonomy" id="905079"/>
    <lineage>
        <taxon>Eukaryota</taxon>
        <taxon>Cryptophyceae</taxon>
        <taxon>Pyrenomonadales</taxon>
        <taxon>Geminigeraceae</taxon>
        <taxon>Guillardia</taxon>
    </lineage>
</organism>
<accession>L1K1A8</accession>
<name>L1K1A8_GUITC</name>
<keyword evidence="7" id="KW-1185">Reference proteome</keyword>
<feature type="domain" description="EF-hand" evidence="4">
    <location>
        <begin position="993"/>
        <end position="1028"/>
    </location>
</feature>
<evidence type="ECO:0000259" key="4">
    <source>
        <dbReference type="PROSITE" id="PS50222"/>
    </source>
</evidence>
<dbReference type="PROSITE" id="PS50222">
    <property type="entry name" value="EF_HAND_2"/>
    <property type="match status" value="2"/>
</dbReference>
<dbReference type="RefSeq" id="XP_005841357.1">
    <property type="nucleotide sequence ID" value="XM_005841300.1"/>
</dbReference>
<dbReference type="CDD" id="cd00051">
    <property type="entry name" value="EFh"/>
    <property type="match status" value="1"/>
</dbReference>
<dbReference type="PROSITE" id="PS00018">
    <property type="entry name" value="EF_HAND_1"/>
    <property type="match status" value="2"/>
</dbReference>
<dbReference type="InterPro" id="IPR011992">
    <property type="entry name" value="EF-hand-dom_pair"/>
</dbReference>
<gene>
    <name evidence="5" type="ORF">GUITHDRAFT_99859</name>
</gene>
<keyword evidence="2" id="KW-0175">Coiled coil</keyword>
<evidence type="ECO:0000256" key="1">
    <source>
        <dbReference type="ARBA" id="ARBA00022837"/>
    </source>
</evidence>
<dbReference type="PaxDb" id="55529-EKX54377"/>
<dbReference type="SUPFAM" id="SSF47473">
    <property type="entry name" value="EF-hand"/>
    <property type="match status" value="1"/>
</dbReference>
<feature type="region of interest" description="Disordered" evidence="3">
    <location>
        <begin position="409"/>
        <end position="433"/>
    </location>
</feature>
<evidence type="ECO:0000313" key="6">
    <source>
        <dbReference type="EnsemblProtists" id="EKX54377"/>
    </source>
</evidence>
<dbReference type="EnsemblProtists" id="EKX54377">
    <property type="protein sequence ID" value="EKX54377"/>
    <property type="gene ID" value="GUITHDRAFT_99859"/>
</dbReference>
<dbReference type="Gene3D" id="1.10.238.10">
    <property type="entry name" value="EF-hand"/>
    <property type="match status" value="1"/>
</dbReference>